<sequence length="114" mass="11616">MVSISSVHACCGDCTEPLATGPGRASSHQRHLRYSRRSTGAGRGAVAARAEVADPGRAGGTGGGRGGRQEEEGDEGMHHGAHQGSHAVKSSPPPQPPPSPWYPDPTCTPVQVGS</sequence>
<name>A0ABN1TNS3_9ACTN</name>
<protein>
    <submittedName>
        <fullName evidence="2">Uncharacterized protein</fullName>
    </submittedName>
</protein>
<comment type="caution">
    <text evidence="2">The sequence shown here is derived from an EMBL/GenBank/DDBJ whole genome shotgun (WGS) entry which is preliminary data.</text>
</comment>
<feature type="region of interest" description="Disordered" evidence="1">
    <location>
        <begin position="13"/>
        <end position="114"/>
    </location>
</feature>
<dbReference type="EMBL" id="BAAALD010000038">
    <property type="protein sequence ID" value="GAA1092746.1"/>
    <property type="molecule type" value="Genomic_DNA"/>
</dbReference>
<evidence type="ECO:0000313" key="3">
    <source>
        <dbReference type="Proteomes" id="UP001499987"/>
    </source>
</evidence>
<keyword evidence="3" id="KW-1185">Reference proteome</keyword>
<gene>
    <name evidence="2" type="ORF">GCM10009663_40600</name>
</gene>
<evidence type="ECO:0000313" key="2">
    <source>
        <dbReference type="EMBL" id="GAA1092746.1"/>
    </source>
</evidence>
<evidence type="ECO:0000256" key="1">
    <source>
        <dbReference type="SAM" id="MobiDB-lite"/>
    </source>
</evidence>
<feature type="compositionally biased region" description="Pro residues" evidence="1">
    <location>
        <begin position="91"/>
        <end position="103"/>
    </location>
</feature>
<reference evidence="2 3" key="1">
    <citation type="journal article" date="2019" name="Int. J. Syst. Evol. Microbiol.">
        <title>The Global Catalogue of Microorganisms (GCM) 10K type strain sequencing project: providing services to taxonomists for standard genome sequencing and annotation.</title>
        <authorList>
            <consortium name="The Broad Institute Genomics Platform"/>
            <consortium name="The Broad Institute Genome Sequencing Center for Infectious Disease"/>
            <person name="Wu L."/>
            <person name="Ma J."/>
        </authorList>
    </citation>
    <scope>NUCLEOTIDE SEQUENCE [LARGE SCALE GENOMIC DNA]</scope>
    <source>
        <strain evidence="2 3">JCM 13002</strain>
    </source>
</reference>
<feature type="compositionally biased region" description="Basic residues" evidence="1">
    <location>
        <begin position="27"/>
        <end position="36"/>
    </location>
</feature>
<dbReference type="Proteomes" id="UP001499987">
    <property type="component" value="Unassembled WGS sequence"/>
</dbReference>
<accession>A0ABN1TNS3</accession>
<organism evidence="2 3">
    <name type="scientific">Kitasatospora arboriphila</name>
    <dbReference type="NCBI Taxonomy" id="258052"/>
    <lineage>
        <taxon>Bacteria</taxon>
        <taxon>Bacillati</taxon>
        <taxon>Actinomycetota</taxon>
        <taxon>Actinomycetes</taxon>
        <taxon>Kitasatosporales</taxon>
        <taxon>Streptomycetaceae</taxon>
        <taxon>Kitasatospora</taxon>
    </lineage>
</organism>
<proteinExistence type="predicted"/>
<feature type="compositionally biased region" description="Gly residues" evidence="1">
    <location>
        <begin position="57"/>
        <end position="66"/>
    </location>
</feature>
<feature type="compositionally biased region" description="Basic and acidic residues" evidence="1">
    <location>
        <begin position="67"/>
        <end position="78"/>
    </location>
</feature>